<dbReference type="CDD" id="cd00609">
    <property type="entry name" value="AAT_like"/>
    <property type="match status" value="1"/>
</dbReference>
<evidence type="ECO:0000259" key="7">
    <source>
        <dbReference type="PROSITE" id="PS50949"/>
    </source>
</evidence>
<name>A0ABU0MMC7_9PROT</name>
<dbReference type="PANTHER" id="PTHR46577:SF1">
    <property type="entry name" value="HTH-TYPE TRANSCRIPTIONAL REGULATORY PROTEIN GABR"/>
    <property type="match status" value="1"/>
</dbReference>
<organism evidence="8 9">
    <name type="scientific">Azospirillum picis</name>
    <dbReference type="NCBI Taxonomy" id="488438"/>
    <lineage>
        <taxon>Bacteria</taxon>
        <taxon>Pseudomonadati</taxon>
        <taxon>Pseudomonadota</taxon>
        <taxon>Alphaproteobacteria</taxon>
        <taxon>Rhodospirillales</taxon>
        <taxon>Azospirillaceae</taxon>
        <taxon>Azospirillum</taxon>
    </lineage>
</organism>
<dbReference type="GO" id="GO:0003677">
    <property type="term" value="F:DNA binding"/>
    <property type="evidence" value="ECO:0007669"/>
    <property type="project" value="UniProtKB-KW"/>
</dbReference>
<proteinExistence type="inferred from homology"/>
<dbReference type="Pfam" id="PF00155">
    <property type="entry name" value="Aminotran_1_2"/>
    <property type="match status" value="1"/>
</dbReference>
<keyword evidence="5" id="KW-0804">Transcription</keyword>
<sequence length="482" mass="51009">MQSDDAVWQPDLSNRNKPVYLAIADAIADDIHSGRLTDGQRLPPQRTLADRLGLDLTTVSRAYTEARQRGLLDARVGQGTFVRSRDRAGNAGGRPGDDVPARAGRPATLVDMTMNQPPLPNDPDLMSRARQGLVDAMMRVDPLTVLRYPEIGSGDEDLTAGALWLARRLPGLEAEAGDGSGRVITCPGTQSALLALLCMLTEPGDAVCTEALTYPGFRAIARQLGLRVAGVAMDAQGLDPDALRAAIDAHAPKVLYCTPTLHNPTTATLPAERRRAIADIARDRGIAIIEDDIYGVLPPDAPPPIAAFAPDLTFYVSGLAKCVAPGLRVAYVAAPDGRQAMRVAAAQRATVLGTSPVAAKVAARWIEDGTADALVTAIRSEAIARQRMAGEVLPASAMATHPNSFHLWLKLPPDWTRGEFATHLRAHGIAAVVSDTFATAGTPPEALRLCLGAPVTRADCRRVLDTVATALDQSPTLAGMVI</sequence>
<dbReference type="InterPro" id="IPR036390">
    <property type="entry name" value="WH_DNA-bd_sf"/>
</dbReference>
<evidence type="ECO:0000256" key="4">
    <source>
        <dbReference type="ARBA" id="ARBA00023125"/>
    </source>
</evidence>
<dbReference type="InterPro" id="IPR015421">
    <property type="entry name" value="PyrdxlP-dep_Trfase_major"/>
</dbReference>
<dbReference type="RefSeq" id="WP_209983665.1">
    <property type="nucleotide sequence ID" value="NZ_JAGINO010000012.1"/>
</dbReference>
<dbReference type="SMART" id="SM00345">
    <property type="entry name" value="HTH_GNTR"/>
    <property type="match status" value="1"/>
</dbReference>
<accession>A0ABU0MMC7</accession>
<dbReference type="CDD" id="cd07377">
    <property type="entry name" value="WHTH_GntR"/>
    <property type="match status" value="1"/>
</dbReference>
<keyword evidence="9" id="KW-1185">Reference proteome</keyword>
<dbReference type="Pfam" id="PF00392">
    <property type="entry name" value="GntR"/>
    <property type="match status" value="1"/>
</dbReference>
<protein>
    <submittedName>
        <fullName evidence="8">DNA-binding transcriptional MocR family regulator</fullName>
    </submittedName>
</protein>
<dbReference type="EMBL" id="JAUSVU010000013">
    <property type="protein sequence ID" value="MDQ0534624.1"/>
    <property type="molecule type" value="Genomic_DNA"/>
</dbReference>
<dbReference type="InterPro" id="IPR015422">
    <property type="entry name" value="PyrdxlP-dep_Trfase_small"/>
</dbReference>
<evidence type="ECO:0000313" key="8">
    <source>
        <dbReference type="EMBL" id="MDQ0534624.1"/>
    </source>
</evidence>
<dbReference type="Gene3D" id="1.10.10.10">
    <property type="entry name" value="Winged helix-like DNA-binding domain superfamily/Winged helix DNA-binding domain"/>
    <property type="match status" value="1"/>
</dbReference>
<comment type="caution">
    <text evidence="8">The sequence shown here is derived from an EMBL/GenBank/DDBJ whole genome shotgun (WGS) entry which is preliminary data.</text>
</comment>
<evidence type="ECO:0000256" key="1">
    <source>
        <dbReference type="ARBA" id="ARBA00005384"/>
    </source>
</evidence>
<keyword evidence="4 8" id="KW-0238">DNA-binding</keyword>
<dbReference type="InterPro" id="IPR000524">
    <property type="entry name" value="Tscrpt_reg_HTH_GntR"/>
</dbReference>
<keyword evidence="3" id="KW-0805">Transcription regulation</keyword>
<evidence type="ECO:0000256" key="3">
    <source>
        <dbReference type="ARBA" id="ARBA00023015"/>
    </source>
</evidence>
<dbReference type="SUPFAM" id="SSF46785">
    <property type="entry name" value="Winged helix' DNA-binding domain"/>
    <property type="match status" value="1"/>
</dbReference>
<dbReference type="Gene3D" id="3.40.640.10">
    <property type="entry name" value="Type I PLP-dependent aspartate aminotransferase-like (Major domain)"/>
    <property type="match status" value="1"/>
</dbReference>
<dbReference type="PANTHER" id="PTHR46577">
    <property type="entry name" value="HTH-TYPE TRANSCRIPTIONAL REGULATORY PROTEIN GABR"/>
    <property type="match status" value="1"/>
</dbReference>
<gene>
    <name evidence="8" type="ORF">QO018_003501</name>
</gene>
<dbReference type="SUPFAM" id="SSF53383">
    <property type="entry name" value="PLP-dependent transferases"/>
    <property type="match status" value="1"/>
</dbReference>
<dbReference type="Gene3D" id="3.90.1150.10">
    <property type="entry name" value="Aspartate Aminotransferase, domain 1"/>
    <property type="match status" value="1"/>
</dbReference>
<dbReference type="Proteomes" id="UP001244552">
    <property type="component" value="Unassembled WGS sequence"/>
</dbReference>
<comment type="similarity">
    <text evidence="1">In the C-terminal section; belongs to the class-I pyridoxal-phosphate-dependent aminotransferase family.</text>
</comment>
<evidence type="ECO:0000256" key="5">
    <source>
        <dbReference type="ARBA" id="ARBA00023163"/>
    </source>
</evidence>
<dbReference type="InterPro" id="IPR004839">
    <property type="entry name" value="Aminotransferase_I/II_large"/>
</dbReference>
<evidence type="ECO:0000256" key="6">
    <source>
        <dbReference type="SAM" id="MobiDB-lite"/>
    </source>
</evidence>
<dbReference type="InterPro" id="IPR051446">
    <property type="entry name" value="HTH_trans_reg/aminotransferase"/>
</dbReference>
<feature type="domain" description="HTH gntR-type" evidence="7">
    <location>
        <begin position="17"/>
        <end position="85"/>
    </location>
</feature>
<feature type="region of interest" description="Disordered" evidence="6">
    <location>
        <begin position="83"/>
        <end position="102"/>
    </location>
</feature>
<dbReference type="InterPro" id="IPR036388">
    <property type="entry name" value="WH-like_DNA-bd_sf"/>
</dbReference>
<reference evidence="8 9" key="1">
    <citation type="submission" date="2023-07" db="EMBL/GenBank/DDBJ databases">
        <title>Genomic Encyclopedia of Type Strains, Phase IV (KMG-IV): sequencing the most valuable type-strain genomes for metagenomic binning, comparative biology and taxonomic classification.</title>
        <authorList>
            <person name="Goeker M."/>
        </authorList>
    </citation>
    <scope>NUCLEOTIDE SEQUENCE [LARGE SCALE GENOMIC DNA]</scope>
    <source>
        <strain evidence="8 9">DSM 19922</strain>
    </source>
</reference>
<keyword evidence="2" id="KW-0663">Pyridoxal phosphate</keyword>
<evidence type="ECO:0000313" key="9">
    <source>
        <dbReference type="Proteomes" id="UP001244552"/>
    </source>
</evidence>
<dbReference type="InterPro" id="IPR015424">
    <property type="entry name" value="PyrdxlP-dep_Trfase"/>
</dbReference>
<dbReference type="PROSITE" id="PS50949">
    <property type="entry name" value="HTH_GNTR"/>
    <property type="match status" value="1"/>
</dbReference>
<evidence type="ECO:0000256" key="2">
    <source>
        <dbReference type="ARBA" id="ARBA00022898"/>
    </source>
</evidence>